<dbReference type="InterPro" id="IPR007380">
    <property type="entry name" value="DUF438"/>
</dbReference>
<evidence type="ECO:0000259" key="3">
    <source>
        <dbReference type="Pfam" id="PF08984"/>
    </source>
</evidence>
<proteinExistence type="predicted"/>
<dbReference type="SMR" id="Q728L3"/>
<feature type="domain" description="DUF438" evidence="2">
    <location>
        <begin position="121"/>
        <end position="186"/>
    </location>
</feature>
<dbReference type="STRING" id="882.DVU_2590"/>
<dbReference type="EMBL" id="AE017285">
    <property type="protein sequence ID" value="AAS97062.1"/>
    <property type="molecule type" value="Genomic_DNA"/>
</dbReference>
<dbReference type="PhylomeDB" id="Q728L3"/>
<dbReference type="Gene3D" id="1.10.3910.10">
    <property type="entry name" value="SP0561-like"/>
    <property type="match status" value="1"/>
</dbReference>
<dbReference type="Pfam" id="PF04282">
    <property type="entry name" value="DUF438"/>
    <property type="match status" value="1"/>
</dbReference>
<evidence type="ECO:0000259" key="2">
    <source>
        <dbReference type="Pfam" id="PF04282"/>
    </source>
</evidence>
<dbReference type="PANTHER" id="PTHR39966">
    <property type="entry name" value="BLL2471 PROTEIN-RELATED"/>
    <property type="match status" value="1"/>
</dbReference>
<dbReference type="InterPro" id="IPR035965">
    <property type="entry name" value="PAS-like_dom_sf"/>
</dbReference>
<name>Q728L3_NITV2</name>
<dbReference type="Gene3D" id="3.30.450.20">
    <property type="entry name" value="PAS domain"/>
    <property type="match status" value="1"/>
</dbReference>
<dbReference type="Proteomes" id="UP000002194">
    <property type="component" value="Chromosome"/>
</dbReference>
<evidence type="ECO:0000313" key="4">
    <source>
        <dbReference type="EMBL" id="AAS97062.1"/>
    </source>
</evidence>
<dbReference type="PaxDb" id="882-DVU_2590"/>
<protein>
    <submittedName>
        <fullName evidence="4">Sensory box protein</fullName>
    </submittedName>
</protein>
<evidence type="ECO:0000313" key="5">
    <source>
        <dbReference type="Proteomes" id="UP000002194"/>
    </source>
</evidence>
<dbReference type="OrthoDB" id="9769774at2"/>
<dbReference type="HOGENOM" id="CLU_026706_0_0_7"/>
<dbReference type="Pfam" id="PF01814">
    <property type="entry name" value="Hemerythrin"/>
    <property type="match status" value="1"/>
</dbReference>
<accession>Q728L3</accession>
<dbReference type="PANTHER" id="PTHR39966:SF3">
    <property type="entry name" value="DUF438 DOMAIN-CONTAINING PROTEIN"/>
    <property type="match status" value="1"/>
</dbReference>
<reference evidence="4 5" key="1">
    <citation type="journal article" date="2004" name="Nat. Biotechnol.">
        <title>The genome sequence of the anaerobic, sulfate-reducing bacterium Desulfovibrio vulgaris Hildenborough.</title>
        <authorList>
            <person name="Heidelberg J.F."/>
            <person name="Seshadri R."/>
            <person name="Haveman S.A."/>
            <person name="Hemme C.L."/>
            <person name="Paulsen I.T."/>
            <person name="Kolonay J.F."/>
            <person name="Eisen J.A."/>
            <person name="Ward N."/>
            <person name="Methe B."/>
            <person name="Brinkac L.M."/>
            <person name="Daugherty S.C."/>
            <person name="Deboy R.T."/>
            <person name="Dodson R.J."/>
            <person name="Durkin A.S."/>
            <person name="Madupu R."/>
            <person name="Nelson W.C."/>
            <person name="Sullivan S.A."/>
            <person name="Fouts D."/>
            <person name="Haft D.H."/>
            <person name="Selengut J."/>
            <person name="Peterson J.D."/>
            <person name="Davidsen T.M."/>
            <person name="Zafar N."/>
            <person name="Zhou L."/>
            <person name="Radune D."/>
            <person name="Dimitrov G."/>
            <person name="Hance M."/>
            <person name="Tran K."/>
            <person name="Khouri H."/>
            <person name="Gill J."/>
            <person name="Utterback T.R."/>
            <person name="Feldblyum T.V."/>
            <person name="Wall J.D."/>
            <person name="Voordouw G."/>
            <person name="Fraser C.M."/>
        </authorList>
    </citation>
    <scope>NUCLEOTIDE SEQUENCE [LARGE SCALE GENOMIC DNA]</scope>
    <source>
        <strain evidence="5">ATCC 29579 / DSM 644 / NCIMB 8303 / VKM B-1760 / Hildenborough</strain>
    </source>
</reference>
<dbReference type="eggNOG" id="COG2461">
    <property type="taxonomic scope" value="Bacteria"/>
</dbReference>
<dbReference type="Gene3D" id="1.20.120.520">
    <property type="entry name" value="nmb1532 protein domain like"/>
    <property type="match status" value="1"/>
</dbReference>
<organism evidence="4 5">
    <name type="scientific">Nitratidesulfovibrio vulgaris (strain ATCC 29579 / DSM 644 / CCUG 34227 / NCIMB 8303 / VKM B-1760 / Hildenborough)</name>
    <name type="common">Desulfovibrio vulgaris</name>
    <dbReference type="NCBI Taxonomy" id="882"/>
    <lineage>
        <taxon>Bacteria</taxon>
        <taxon>Pseudomonadati</taxon>
        <taxon>Thermodesulfobacteriota</taxon>
        <taxon>Desulfovibrionia</taxon>
        <taxon>Desulfovibrionales</taxon>
        <taxon>Desulfovibrionaceae</taxon>
        <taxon>Nitratidesulfovibrio</taxon>
    </lineage>
</organism>
<gene>
    <name evidence="4" type="ordered locus">DVU_2590</name>
</gene>
<dbReference type="InterPro" id="IPR015077">
    <property type="entry name" value="DUF1858"/>
</dbReference>
<dbReference type="AlphaFoldDB" id="Q728L3"/>
<dbReference type="Pfam" id="PF13596">
    <property type="entry name" value="PAS_10"/>
    <property type="match status" value="1"/>
</dbReference>
<dbReference type="SUPFAM" id="SSF55785">
    <property type="entry name" value="PYP-like sensor domain (PAS domain)"/>
    <property type="match status" value="1"/>
</dbReference>
<sequence length="521" mass="57196">MLLSATTSIHDLVTSHPYLIEVLADYAPAFAKLRNPLLRNTLGRVATLQQAADLAGLELTGLMAHLARAIMEHTKEAVTLVPRGAETPAHAVADGDSGCGGCTPRPAEGNTADRATRLATLRALLERLHQGTPLADLKEAFASAVGGISAAEVASLEKELVAGGVAETEIKRLCSLHVDIFREALAPQHVPDMPPGHPVHTYRAENAEATRIADEIISQIDRMRSVPGDTESPLDELAWSFSRRHVADLLADLAHVERHYTRKEMQLFPMLEENGIEAPPKVMWEVHDDIRSLLRKARETVEGPSPVAAATVARDAALAVKDMVDKEETVLFPMALESLTEAQWGRVRHGEDEIGYAWVTPEGEWTPQAADTPESLTMEGAATGTPDRVTLGTGTLTVETLDRMLRTLPLDLSLVDAEDRVAYYTDSTHRIFPRSAGVIGRNVRNCHPPKSVHMVEEILARFKTGERDEAAFWIELGGRFLHIRYFAVRSDEGRYLGCLEVAQDVTDIRALSGQRRLLDWN</sequence>
<dbReference type="InterPro" id="IPR038062">
    <property type="entry name" value="ScdA-like_N_sf"/>
</dbReference>
<evidence type="ECO:0000259" key="1">
    <source>
        <dbReference type="Pfam" id="PF01814"/>
    </source>
</evidence>
<dbReference type="PATRIC" id="fig|882.5.peg.2347"/>
<keyword evidence="5" id="KW-1185">Reference proteome</keyword>
<dbReference type="Pfam" id="PF08984">
    <property type="entry name" value="DUF1858"/>
    <property type="match status" value="1"/>
</dbReference>
<dbReference type="GO" id="GO:0005886">
    <property type="term" value="C:plasma membrane"/>
    <property type="evidence" value="ECO:0007669"/>
    <property type="project" value="TreeGrafter"/>
</dbReference>
<dbReference type="SUPFAM" id="SSF140683">
    <property type="entry name" value="SP0561-like"/>
    <property type="match status" value="1"/>
</dbReference>
<dbReference type="EnsemblBacteria" id="AAS97062">
    <property type="protein sequence ID" value="AAS97062"/>
    <property type="gene ID" value="DVU_2590"/>
</dbReference>
<feature type="domain" description="DUF1858" evidence="3">
    <location>
        <begin position="5"/>
        <end position="62"/>
    </location>
</feature>
<dbReference type="RefSeq" id="WP_010939860.1">
    <property type="nucleotide sequence ID" value="NC_002937.3"/>
</dbReference>
<dbReference type="InterPro" id="IPR012312">
    <property type="entry name" value="Hemerythrin-like"/>
</dbReference>
<feature type="domain" description="Hemerythrin-like" evidence="1">
    <location>
        <begin position="198"/>
        <end position="335"/>
    </location>
</feature>
<dbReference type="KEGG" id="dvu:DVU_2590"/>